<dbReference type="EMBL" id="NMUH01000719">
    <property type="protein sequence ID" value="MQL83803.1"/>
    <property type="molecule type" value="Genomic_DNA"/>
</dbReference>
<accession>A0A843USJ1</accession>
<keyword evidence="1" id="KW-0732">Signal</keyword>
<dbReference type="AlphaFoldDB" id="A0A843USJ1"/>
<feature type="chain" id="PRO_5032959382" evidence="1">
    <location>
        <begin position="36"/>
        <end position="356"/>
    </location>
</feature>
<protein>
    <submittedName>
        <fullName evidence="2">Uncharacterized protein</fullName>
    </submittedName>
</protein>
<evidence type="ECO:0000313" key="3">
    <source>
        <dbReference type="Proteomes" id="UP000652761"/>
    </source>
</evidence>
<organism evidence="2 3">
    <name type="scientific">Colocasia esculenta</name>
    <name type="common">Wild taro</name>
    <name type="synonym">Arum esculentum</name>
    <dbReference type="NCBI Taxonomy" id="4460"/>
    <lineage>
        <taxon>Eukaryota</taxon>
        <taxon>Viridiplantae</taxon>
        <taxon>Streptophyta</taxon>
        <taxon>Embryophyta</taxon>
        <taxon>Tracheophyta</taxon>
        <taxon>Spermatophyta</taxon>
        <taxon>Magnoliopsida</taxon>
        <taxon>Liliopsida</taxon>
        <taxon>Araceae</taxon>
        <taxon>Aroideae</taxon>
        <taxon>Colocasieae</taxon>
        <taxon>Colocasia</taxon>
    </lineage>
</organism>
<evidence type="ECO:0000313" key="2">
    <source>
        <dbReference type="EMBL" id="MQL83803.1"/>
    </source>
</evidence>
<gene>
    <name evidence="2" type="ORF">Taro_016303</name>
</gene>
<feature type="signal peptide" evidence="1">
    <location>
        <begin position="1"/>
        <end position="35"/>
    </location>
</feature>
<proteinExistence type="predicted"/>
<name>A0A843USJ1_COLES</name>
<dbReference type="Proteomes" id="UP000652761">
    <property type="component" value="Unassembled WGS sequence"/>
</dbReference>
<evidence type="ECO:0000256" key="1">
    <source>
        <dbReference type="SAM" id="SignalP"/>
    </source>
</evidence>
<comment type="caution">
    <text evidence="2">The sequence shown here is derived from an EMBL/GenBank/DDBJ whole genome shotgun (WGS) entry which is preliminary data.</text>
</comment>
<sequence>MVRACLSLAGLVMCYKPAVWHGFVVLPRLFARCLALEGLSHLEVVSVSWDPRPREPVEGILQATSVLELAAHRCAASLHDSCACCRLQLLLCRVHGECGRLACWCCSGAVGAGLAGSGLPCGEDACRQVQSVLLSELSRCSVCHIAPLVERCGTCMWLLSAWCWLVVSSSEVLPESFSIGSGGSEISPAEVHRLIALCSGEVSQNRCYCPGEGFSHDCSALVSVMLCYLKDRPLSLLVEVLPRSALRSFWATIVLPCSSKCAVWLGYVLVRFSQDGSWPYWWRFSPRIWDAEGFGVLSWRRPDRPLSHCLSLRWFRSHIVVSGVRPQLGQAAMLRVLCVMWRLCLDLAWWQRQELG</sequence>
<reference evidence="2" key="1">
    <citation type="submission" date="2017-07" db="EMBL/GenBank/DDBJ databases">
        <title>Taro Niue Genome Assembly and Annotation.</title>
        <authorList>
            <person name="Atibalentja N."/>
            <person name="Keating K."/>
            <person name="Fields C.J."/>
        </authorList>
    </citation>
    <scope>NUCLEOTIDE SEQUENCE</scope>
    <source>
        <strain evidence="2">Niue_2</strain>
        <tissue evidence="2">Leaf</tissue>
    </source>
</reference>
<keyword evidence="3" id="KW-1185">Reference proteome</keyword>